<dbReference type="PROSITE" id="PS50089">
    <property type="entry name" value="ZF_RING_2"/>
    <property type="match status" value="1"/>
</dbReference>
<evidence type="ECO:0000259" key="6">
    <source>
        <dbReference type="PROSITE" id="PS50089"/>
    </source>
</evidence>
<dbReference type="OrthoDB" id="1305878at2759"/>
<dbReference type="InterPro" id="IPR013083">
    <property type="entry name" value="Znf_RING/FYVE/PHD"/>
</dbReference>
<gene>
    <name evidence="7" type="ORF">CKAN_01687100</name>
</gene>
<keyword evidence="1" id="KW-0479">Metal-binding</keyword>
<organism evidence="7 8">
    <name type="scientific">Cinnamomum micranthum f. kanehirae</name>
    <dbReference type="NCBI Taxonomy" id="337451"/>
    <lineage>
        <taxon>Eukaryota</taxon>
        <taxon>Viridiplantae</taxon>
        <taxon>Streptophyta</taxon>
        <taxon>Embryophyta</taxon>
        <taxon>Tracheophyta</taxon>
        <taxon>Spermatophyta</taxon>
        <taxon>Magnoliopsida</taxon>
        <taxon>Magnoliidae</taxon>
        <taxon>Laurales</taxon>
        <taxon>Lauraceae</taxon>
        <taxon>Cinnamomum</taxon>
    </lineage>
</organism>
<feature type="compositionally biased region" description="Basic residues" evidence="5">
    <location>
        <begin position="135"/>
        <end position="145"/>
    </location>
</feature>
<dbReference type="InterPro" id="IPR001841">
    <property type="entry name" value="Znf_RING"/>
</dbReference>
<dbReference type="SMART" id="SM00184">
    <property type="entry name" value="RING"/>
    <property type="match status" value="1"/>
</dbReference>
<dbReference type="PROSITE" id="PS00518">
    <property type="entry name" value="ZF_RING_1"/>
    <property type="match status" value="1"/>
</dbReference>
<feature type="region of interest" description="Disordered" evidence="5">
    <location>
        <begin position="242"/>
        <end position="298"/>
    </location>
</feature>
<evidence type="ECO:0000313" key="8">
    <source>
        <dbReference type="Proteomes" id="UP000283530"/>
    </source>
</evidence>
<dbReference type="Gene3D" id="3.30.40.10">
    <property type="entry name" value="Zinc/RING finger domain, C3HC4 (zinc finger)"/>
    <property type="match status" value="1"/>
</dbReference>
<keyword evidence="3" id="KW-0862">Zinc</keyword>
<dbReference type="SUPFAM" id="SSF57850">
    <property type="entry name" value="RING/U-box"/>
    <property type="match status" value="1"/>
</dbReference>
<evidence type="ECO:0000256" key="4">
    <source>
        <dbReference type="PROSITE-ProRule" id="PRU00175"/>
    </source>
</evidence>
<feature type="compositionally biased region" description="Polar residues" evidence="5">
    <location>
        <begin position="168"/>
        <end position="204"/>
    </location>
</feature>
<name>A0A443PAW4_9MAGN</name>
<feature type="compositionally biased region" description="Basic residues" evidence="5">
    <location>
        <begin position="283"/>
        <end position="295"/>
    </location>
</feature>
<dbReference type="Pfam" id="PF13923">
    <property type="entry name" value="zf-C3HC4_2"/>
    <property type="match status" value="1"/>
</dbReference>
<dbReference type="AlphaFoldDB" id="A0A443PAW4"/>
<evidence type="ECO:0000256" key="2">
    <source>
        <dbReference type="ARBA" id="ARBA00022771"/>
    </source>
</evidence>
<proteinExistence type="predicted"/>
<keyword evidence="8" id="KW-1185">Reference proteome</keyword>
<dbReference type="InterPro" id="IPR017907">
    <property type="entry name" value="Znf_RING_CS"/>
</dbReference>
<evidence type="ECO:0000313" key="7">
    <source>
        <dbReference type="EMBL" id="RWR87907.1"/>
    </source>
</evidence>
<feature type="compositionally biased region" description="Basic and acidic residues" evidence="5">
    <location>
        <begin position="244"/>
        <end position="271"/>
    </location>
</feature>
<feature type="domain" description="RING-type" evidence="6">
    <location>
        <begin position="23"/>
        <end position="64"/>
    </location>
</feature>
<protein>
    <submittedName>
        <fullName evidence="7">E3 ubiquitin protein ligase DRIP2</fullName>
    </submittedName>
</protein>
<evidence type="ECO:0000256" key="5">
    <source>
        <dbReference type="SAM" id="MobiDB-lite"/>
    </source>
</evidence>
<dbReference type="STRING" id="337451.A0A443PAW4"/>
<dbReference type="EMBL" id="QPKB01000006">
    <property type="protein sequence ID" value="RWR87907.1"/>
    <property type="molecule type" value="Genomic_DNA"/>
</dbReference>
<dbReference type="GO" id="GO:0004842">
    <property type="term" value="F:ubiquitin-protein transferase activity"/>
    <property type="evidence" value="ECO:0007669"/>
    <property type="project" value="InterPro"/>
</dbReference>
<dbReference type="CDD" id="cd16525">
    <property type="entry name" value="RING-HC_PCGF"/>
    <property type="match status" value="1"/>
</dbReference>
<dbReference type="Proteomes" id="UP000283530">
    <property type="component" value="Unassembled WGS sequence"/>
</dbReference>
<comment type="caution">
    <text evidence="7">The sequence shown here is derived from an EMBL/GenBank/DDBJ whole genome shotgun (WGS) entry which is preliminary data.</text>
</comment>
<evidence type="ECO:0000256" key="1">
    <source>
        <dbReference type="ARBA" id="ARBA00022723"/>
    </source>
</evidence>
<dbReference type="PANTHER" id="PTHR46293:SF1">
    <property type="entry name" value="OS03G0632800 PROTEIN"/>
    <property type="match status" value="1"/>
</dbReference>
<reference evidence="7 8" key="1">
    <citation type="journal article" date="2019" name="Nat. Plants">
        <title>Stout camphor tree genome fills gaps in understanding of flowering plant genome evolution.</title>
        <authorList>
            <person name="Chaw S.M."/>
            <person name="Liu Y.C."/>
            <person name="Wu Y.W."/>
            <person name="Wang H.Y."/>
            <person name="Lin C.I."/>
            <person name="Wu C.S."/>
            <person name="Ke H.M."/>
            <person name="Chang L.Y."/>
            <person name="Hsu C.Y."/>
            <person name="Yang H.T."/>
            <person name="Sudianto E."/>
            <person name="Hsu M.H."/>
            <person name="Wu K.P."/>
            <person name="Wang L.N."/>
            <person name="Leebens-Mack J.H."/>
            <person name="Tsai I.J."/>
        </authorList>
    </citation>
    <scope>NUCLEOTIDE SEQUENCE [LARGE SCALE GENOMIC DNA]</scope>
    <source>
        <strain evidence="8">cv. Chaw 1501</strain>
        <tissue evidence="7">Young leaves</tissue>
    </source>
</reference>
<keyword evidence="2 4" id="KW-0863">Zinc-finger</keyword>
<sequence length="470" mass="52277">MTKASMTQVVRVRREALKACMTCPLCNKLLKDATTISECLHTFCRKCIYEKLNDDEMDSCPICSTDLGCAPLEKLRPDHNLQDVRAKIFPFKTRKVKASEIVPSISLPVRRKERSLSSLVVNTPRVSSHTGLTGRRTKAVARRALRGPSFPLEDSIKKEEDTTEDYPESSSSRETLNKIVQNRRQNSTNAEPSNNQSNKDTSNGAEPWLGKDDMWKPLNCLVEAANRTKGFKFTIQGGSIAKTEQIHDHDGEVNAHKTKARETANKSDGKKGITTASSESIKPRRFHGTRRKRGAASKGLNNSAQALLDAAGLKRERRIGPIWLSLVASEDQEGDGRLPQISASYLRINLGPYQSRVLNRVDNYGYASSCLGFISNYWYFLVIVVAMMERDGNLPVSFIQKYLVKKLDLTSEAEVEITCKGKPVVPTLALHNLVGMWLREASSKRVAASVGISAKDFVMVLSYARKLPTS</sequence>
<evidence type="ECO:0000256" key="3">
    <source>
        <dbReference type="ARBA" id="ARBA00022833"/>
    </source>
</evidence>
<dbReference type="InterPro" id="IPR044807">
    <property type="entry name" value="DRIP1-like"/>
</dbReference>
<dbReference type="GO" id="GO:0008270">
    <property type="term" value="F:zinc ion binding"/>
    <property type="evidence" value="ECO:0007669"/>
    <property type="project" value="UniProtKB-KW"/>
</dbReference>
<accession>A0A443PAW4</accession>
<dbReference type="PANTHER" id="PTHR46293">
    <property type="entry name" value="E3 UBIQUITIN PROTEIN LIGASE DRIP1"/>
    <property type="match status" value="1"/>
</dbReference>
<feature type="region of interest" description="Disordered" evidence="5">
    <location>
        <begin position="124"/>
        <end position="210"/>
    </location>
</feature>